<dbReference type="Proteomes" id="UP000007880">
    <property type="component" value="Chromosome"/>
</dbReference>
<dbReference type="EMBL" id="AP012337">
    <property type="protein sequence ID" value="BAM00760.1"/>
    <property type="molecule type" value="Genomic_DNA"/>
</dbReference>
<evidence type="ECO:0000313" key="2">
    <source>
        <dbReference type="Proteomes" id="UP000007880"/>
    </source>
</evidence>
<reference evidence="1 2" key="1">
    <citation type="submission" date="2012-02" db="EMBL/GenBank/DDBJ databases">
        <title>Complete genome sequence of Caldilinea aerophila DSM 14535 (= NBRC 102666).</title>
        <authorList>
            <person name="Oguchi A."/>
            <person name="Hosoyama A."/>
            <person name="Sekine M."/>
            <person name="Fukai R."/>
            <person name="Kato Y."/>
            <person name="Nakamura S."/>
            <person name="Hanada S."/>
            <person name="Yamazaki S."/>
            <person name="Fujita N."/>
        </authorList>
    </citation>
    <scope>NUCLEOTIDE SEQUENCE [LARGE SCALE GENOMIC DNA]</scope>
    <source>
        <strain evidence="2">DSM 14535 / JCM 11387 / NBRC 104270 / STL-6-O1</strain>
    </source>
</reference>
<evidence type="ECO:0000313" key="1">
    <source>
        <dbReference type="EMBL" id="BAM00760.1"/>
    </source>
</evidence>
<sequence>MAGLVRPGHVVHLGLRSGKIGHWIHSTSGNGRFGGTDRFGCKRFLHSPCTLLVYPKSDRCHRMRRGKSHKLLLLCKHESLDTNTSGDP</sequence>
<accession>I0I672</accession>
<keyword evidence="2" id="KW-1185">Reference proteome</keyword>
<dbReference type="HOGENOM" id="CLU_2463256_0_0_0"/>
<gene>
    <name evidence="1" type="ordered locus">CLDAP_27200</name>
</gene>
<organism evidence="1 2">
    <name type="scientific">Caldilinea aerophila (strain DSM 14535 / JCM 11387 / NBRC 104270 / STL-6-O1)</name>
    <dbReference type="NCBI Taxonomy" id="926550"/>
    <lineage>
        <taxon>Bacteria</taxon>
        <taxon>Bacillati</taxon>
        <taxon>Chloroflexota</taxon>
        <taxon>Caldilineae</taxon>
        <taxon>Caldilineales</taxon>
        <taxon>Caldilineaceae</taxon>
        <taxon>Caldilinea</taxon>
    </lineage>
</organism>
<dbReference type="STRING" id="926550.CLDAP_27200"/>
<name>I0I672_CALAS</name>
<protein>
    <submittedName>
        <fullName evidence="1">Uncharacterized protein</fullName>
    </submittedName>
</protein>
<dbReference type="KEGG" id="cap:CLDAP_27200"/>
<dbReference type="AlphaFoldDB" id="I0I672"/>
<proteinExistence type="predicted"/>